<keyword evidence="8" id="KW-0812">Transmembrane</keyword>
<protein>
    <recommendedName>
        <fullName evidence="6">Dipeptidase</fullName>
        <ecNumber evidence="6">3.4.-.-</ecNumber>
    </recommendedName>
</protein>
<dbReference type="NCBIfam" id="NF033678">
    <property type="entry name" value="C69_fam_dipept"/>
    <property type="match status" value="1"/>
</dbReference>
<dbReference type="Pfam" id="PF03577">
    <property type="entry name" value="Peptidase_C69"/>
    <property type="match status" value="1"/>
</dbReference>
<dbReference type="EMBL" id="WUUQ01000004">
    <property type="protein sequence ID" value="MXQ74192.1"/>
    <property type="molecule type" value="Genomic_DNA"/>
</dbReference>
<evidence type="ECO:0000256" key="5">
    <source>
        <dbReference type="ARBA" id="ARBA00022997"/>
    </source>
</evidence>
<organism evidence="10 11">
    <name type="scientific">Copranaerobaculum intestinale</name>
    <dbReference type="NCBI Taxonomy" id="2692629"/>
    <lineage>
        <taxon>Bacteria</taxon>
        <taxon>Bacillati</taxon>
        <taxon>Bacillota</taxon>
        <taxon>Erysipelotrichia</taxon>
        <taxon>Erysipelotrichales</taxon>
        <taxon>Erysipelotrichaceae</taxon>
        <taxon>Copranaerobaculum</taxon>
    </lineage>
</organism>
<feature type="region of interest" description="Disordered" evidence="7">
    <location>
        <begin position="517"/>
        <end position="540"/>
    </location>
</feature>
<dbReference type="PANTHER" id="PTHR12994">
    <property type="entry name" value="SECERNIN"/>
    <property type="match status" value="1"/>
</dbReference>
<gene>
    <name evidence="10" type="ORF">GSF08_09615</name>
</gene>
<feature type="transmembrane region" description="Helical" evidence="8">
    <location>
        <begin position="543"/>
        <end position="563"/>
    </location>
</feature>
<accession>A0A6N8U8E1</accession>
<evidence type="ECO:0000256" key="2">
    <source>
        <dbReference type="ARBA" id="ARBA00007225"/>
    </source>
</evidence>
<dbReference type="Proteomes" id="UP000434036">
    <property type="component" value="Unassembled WGS sequence"/>
</dbReference>
<evidence type="ECO:0000256" key="4">
    <source>
        <dbReference type="ARBA" id="ARBA00022801"/>
    </source>
</evidence>
<reference evidence="10 11" key="2">
    <citation type="submission" date="2020-01" db="EMBL/GenBank/DDBJ databases">
        <title>Clostridiaceae sp. nov. isolated from the gut of human by culturomics.</title>
        <authorList>
            <person name="Chang Y."/>
        </authorList>
    </citation>
    <scope>NUCLEOTIDE SEQUENCE [LARGE SCALE GENOMIC DNA]</scope>
    <source>
        <strain evidence="10 11">DONG20-135</strain>
    </source>
</reference>
<feature type="chain" id="PRO_5026730742" description="Dipeptidase" evidence="9">
    <location>
        <begin position="26"/>
        <end position="568"/>
    </location>
</feature>
<evidence type="ECO:0000256" key="3">
    <source>
        <dbReference type="ARBA" id="ARBA00022670"/>
    </source>
</evidence>
<comment type="caution">
    <text evidence="10">The sequence shown here is derived from an EMBL/GenBank/DDBJ whole genome shotgun (WGS) entry which is preliminary data.</text>
</comment>
<feature type="signal peptide" evidence="9">
    <location>
        <begin position="1"/>
        <end position="25"/>
    </location>
</feature>
<sequence>MNLKRIAAVLFTSMFAYGSISSVSACTMVYVGSDVSDDGSSIVARSEDLQKNHNKMFKVHHAEDHAAGAMYTDVTGFTMPLPSHTYRYTLVQDDYTDDGKPEAEGFAEAGFNENGVSVTATVSTSYHASIKAKDPLVRNTGITEESMGSILLSQATSARNAIEILANVVDTYGAGECNTIMVSDQNEVWYMEIVSGHQYAAIKMPTDKVAVIPNMMMLGEIASYPASDVIKSANLEQTAIDAGTAQYDAQNRFLVAKSYMAKYSASNTYRVWGGKNLLAPSIINTVDPDPNTATGMDLLFSPDKKVGVMDVVNVLGYRYEGTPYATDTTGYRAIGADTQMEIHIQQQRKNMPKELAGLEWLAMANGEFTVYVPYYAQLLTDTHEAYQVATGNGASKFNENSFYWNFFKVQELSSKNRAMYGANVKAYWRSYQQKLIEQQKAVDQGMLQLYNTDKSQLSAKATSLGKAVAGEVLGHEKTILKELSAFVDANPAPTTAFVPSLMNGGAVAPTYSFNMDVEPQPEPEKPADDTHKTGVPTGDTTNVGALASTFGVTGLAAAVLFLLKRKAA</sequence>
<keyword evidence="9" id="KW-0732">Signal</keyword>
<proteinExistence type="inferred from homology"/>
<evidence type="ECO:0000313" key="10">
    <source>
        <dbReference type="EMBL" id="MXQ74192.1"/>
    </source>
</evidence>
<evidence type="ECO:0000256" key="8">
    <source>
        <dbReference type="SAM" id="Phobius"/>
    </source>
</evidence>
<name>A0A6N8U8E1_9FIRM</name>
<keyword evidence="3 6" id="KW-0645">Protease</keyword>
<evidence type="ECO:0000313" key="11">
    <source>
        <dbReference type="Proteomes" id="UP000434036"/>
    </source>
</evidence>
<dbReference type="InterPro" id="IPR005322">
    <property type="entry name" value="Peptidase_C69"/>
</dbReference>
<dbReference type="PANTHER" id="PTHR12994:SF17">
    <property type="entry name" value="LD30995P"/>
    <property type="match status" value="1"/>
</dbReference>
<dbReference type="GO" id="GO:0070004">
    <property type="term" value="F:cysteine-type exopeptidase activity"/>
    <property type="evidence" value="ECO:0007669"/>
    <property type="project" value="InterPro"/>
</dbReference>
<keyword evidence="4 6" id="KW-0378">Hydrolase</keyword>
<dbReference type="EC" id="3.4.-.-" evidence="6"/>
<comment type="similarity">
    <text evidence="2 6">Belongs to the peptidase C69 family.</text>
</comment>
<comment type="catalytic activity">
    <reaction evidence="1">
        <text>an L-aminoacyl-L-amino acid + H2O = 2 an L-alpha-amino acid</text>
        <dbReference type="Rhea" id="RHEA:48940"/>
        <dbReference type="ChEBI" id="CHEBI:15377"/>
        <dbReference type="ChEBI" id="CHEBI:59869"/>
        <dbReference type="ChEBI" id="CHEBI:77460"/>
        <dbReference type="EC" id="3.4.13.19"/>
    </reaction>
</comment>
<evidence type="ECO:0000256" key="9">
    <source>
        <dbReference type="SAM" id="SignalP"/>
    </source>
</evidence>
<dbReference type="GO" id="GO:0006508">
    <property type="term" value="P:proteolysis"/>
    <property type="evidence" value="ECO:0007669"/>
    <property type="project" value="UniProtKB-KW"/>
</dbReference>
<keyword evidence="8" id="KW-0472">Membrane</keyword>
<feature type="compositionally biased region" description="Basic and acidic residues" evidence="7">
    <location>
        <begin position="522"/>
        <end position="532"/>
    </location>
</feature>
<keyword evidence="5 6" id="KW-0224">Dipeptidase</keyword>
<evidence type="ECO:0000256" key="1">
    <source>
        <dbReference type="ARBA" id="ARBA00001670"/>
    </source>
</evidence>
<dbReference type="GO" id="GO:0016805">
    <property type="term" value="F:dipeptidase activity"/>
    <property type="evidence" value="ECO:0007669"/>
    <property type="project" value="UniProtKB-KW"/>
</dbReference>
<keyword evidence="11" id="KW-1185">Reference proteome</keyword>
<dbReference type="AlphaFoldDB" id="A0A6N8U8E1"/>
<dbReference type="RefSeq" id="WP_160625585.1">
    <property type="nucleotide sequence ID" value="NZ_WUUQ01000004.1"/>
</dbReference>
<reference evidence="10 11" key="1">
    <citation type="submission" date="2019-12" db="EMBL/GenBank/DDBJ databases">
        <authorList>
            <person name="Yang R."/>
        </authorList>
    </citation>
    <scope>NUCLEOTIDE SEQUENCE [LARGE SCALE GENOMIC DNA]</scope>
    <source>
        <strain evidence="10 11">DONG20-135</strain>
    </source>
</reference>
<dbReference type="PROSITE" id="PS51257">
    <property type="entry name" value="PROKAR_LIPOPROTEIN"/>
    <property type="match status" value="1"/>
</dbReference>
<keyword evidence="8" id="KW-1133">Transmembrane helix</keyword>
<dbReference type="Gene3D" id="3.60.60.10">
    <property type="entry name" value="Penicillin V Acylase, Chain A"/>
    <property type="match status" value="1"/>
</dbReference>
<evidence type="ECO:0000256" key="7">
    <source>
        <dbReference type="SAM" id="MobiDB-lite"/>
    </source>
</evidence>
<evidence type="ECO:0000256" key="6">
    <source>
        <dbReference type="RuleBase" id="RU364089"/>
    </source>
</evidence>
<dbReference type="InterPro" id="IPR047804">
    <property type="entry name" value="C69_dipept_A-like"/>
</dbReference>